<dbReference type="KEGG" id="ebm:SG0102_06130"/>
<organism evidence="1 2">
    <name type="scientific">Intestinibaculum porci</name>
    <dbReference type="NCBI Taxonomy" id="2487118"/>
    <lineage>
        <taxon>Bacteria</taxon>
        <taxon>Bacillati</taxon>
        <taxon>Bacillota</taxon>
        <taxon>Erysipelotrichia</taxon>
        <taxon>Erysipelotrichales</taxon>
        <taxon>Erysipelotrichaceae</taxon>
        <taxon>Intestinibaculum</taxon>
    </lineage>
</organism>
<accession>A0A3G9JRK5</accession>
<evidence type="ECO:0000313" key="1">
    <source>
        <dbReference type="EMBL" id="BBH25679.1"/>
    </source>
</evidence>
<dbReference type="InParanoid" id="A0A3G9JRK5"/>
<evidence type="ECO:0000313" key="2">
    <source>
        <dbReference type="Proteomes" id="UP000268059"/>
    </source>
</evidence>
<sequence>MEISGIIKNNMPKVPVVLISDQISDLMKNELYIKRSFSDLRITYTHHLLTTMDLSILQTYKNAVIILSTRLITPLSQSCAISHSSTLIPITFELNDQDIQAIDQAIKFYERQILQSFLDHTKTSS</sequence>
<dbReference type="AlphaFoldDB" id="A0A3G9JRK5"/>
<proteinExistence type="predicted"/>
<dbReference type="Proteomes" id="UP000268059">
    <property type="component" value="Chromosome"/>
</dbReference>
<dbReference type="EMBL" id="AP019309">
    <property type="protein sequence ID" value="BBH25679.1"/>
    <property type="molecule type" value="Genomic_DNA"/>
</dbReference>
<name>A0A3G9JRK5_9FIRM</name>
<keyword evidence="2" id="KW-1185">Reference proteome</keyword>
<gene>
    <name evidence="1" type="ORF">SG0102_06130</name>
</gene>
<reference evidence="1 2" key="1">
    <citation type="submission" date="2018-11" db="EMBL/GenBank/DDBJ databases">
        <title>Novel Erysipelotrichaceae bacterium isolated from small intestine of a swine.</title>
        <authorList>
            <person name="Kim J.S."/>
            <person name="Choe H."/>
            <person name="Lee Y.R."/>
            <person name="Kim K.M."/>
            <person name="Park D.S."/>
        </authorList>
    </citation>
    <scope>NUCLEOTIDE SEQUENCE [LARGE SCALE GENOMIC DNA]</scope>
    <source>
        <strain evidence="1 2">SG0102</strain>
    </source>
</reference>
<protein>
    <submittedName>
        <fullName evidence="1">Uncharacterized protein</fullName>
    </submittedName>
</protein>